<evidence type="ECO:0000313" key="2">
    <source>
        <dbReference type="Proteomes" id="UP001608902"/>
    </source>
</evidence>
<dbReference type="AlphaFoldDB" id="A0ABD6EJ22"/>
<dbReference type="PANTHER" id="PTHR14593:SF5">
    <property type="entry name" value="WD REPEAT-CONTAINING PROTEIN 11"/>
    <property type="match status" value="1"/>
</dbReference>
<reference evidence="1 2" key="1">
    <citation type="submission" date="2024-08" db="EMBL/GenBank/DDBJ databases">
        <title>Gnathostoma spinigerum genome.</title>
        <authorList>
            <person name="Gonzalez-Bertolin B."/>
            <person name="Monzon S."/>
            <person name="Zaballos A."/>
            <person name="Jimenez P."/>
            <person name="Dekumyoy P."/>
            <person name="Varona S."/>
            <person name="Cuesta I."/>
            <person name="Sumanam S."/>
            <person name="Adisakwattana P."/>
            <person name="Gasser R.B."/>
            <person name="Hernandez-Gonzalez A."/>
            <person name="Young N.D."/>
            <person name="Perteguer M.J."/>
        </authorList>
    </citation>
    <scope>NUCLEOTIDE SEQUENCE [LARGE SCALE GENOMIC DNA]</scope>
    <source>
        <strain evidence="1">AL3</strain>
        <tissue evidence="1">Liver</tissue>
    </source>
</reference>
<comment type="caution">
    <text evidence="1">The sequence shown here is derived from an EMBL/GenBank/DDBJ whole genome shotgun (WGS) entry which is preliminary data.</text>
</comment>
<gene>
    <name evidence="1" type="ORF">AB6A40_006602</name>
</gene>
<dbReference type="EMBL" id="JBGFUD010004777">
    <property type="protein sequence ID" value="MFH4979893.1"/>
    <property type="molecule type" value="Genomic_DNA"/>
</dbReference>
<dbReference type="InterPro" id="IPR015943">
    <property type="entry name" value="WD40/YVTN_repeat-like_dom_sf"/>
</dbReference>
<protein>
    <submittedName>
        <fullName evidence="1">Uncharacterized protein</fullName>
    </submittedName>
</protein>
<sequence length="134" mass="14987">MPLILPGSLHPSNKNAICWSEKGLLAYGCHCTLIVVDVLKKKVLQTLEKHCSAVNQVLWAAEDETKQASDLRVLCASSDVSGCIVVWNVLKGSVVSSFRNNSSAVIVYFWLEIQHWERTESLETPVKRYICKRG</sequence>
<organism evidence="1 2">
    <name type="scientific">Gnathostoma spinigerum</name>
    <dbReference type="NCBI Taxonomy" id="75299"/>
    <lineage>
        <taxon>Eukaryota</taxon>
        <taxon>Metazoa</taxon>
        <taxon>Ecdysozoa</taxon>
        <taxon>Nematoda</taxon>
        <taxon>Chromadorea</taxon>
        <taxon>Rhabditida</taxon>
        <taxon>Spirurina</taxon>
        <taxon>Gnathostomatomorpha</taxon>
        <taxon>Gnathostomatoidea</taxon>
        <taxon>Gnathostomatidae</taxon>
        <taxon>Gnathostoma</taxon>
    </lineage>
</organism>
<dbReference type="InterPro" id="IPR036322">
    <property type="entry name" value="WD40_repeat_dom_sf"/>
</dbReference>
<keyword evidence="2" id="KW-1185">Reference proteome</keyword>
<proteinExistence type="predicted"/>
<accession>A0ABD6EJ22</accession>
<name>A0ABD6EJ22_9BILA</name>
<dbReference type="Gene3D" id="2.130.10.10">
    <property type="entry name" value="YVTN repeat-like/Quinoprotein amine dehydrogenase"/>
    <property type="match status" value="1"/>
</dbReference>
<dbReference type="SUPFAM" id="SSF50978">
    <property type="entry name" value="WD40 repeat-like"/>
    <property type="match status" value="1"/>
</dbReference>
<evidence type="ECO:0000313" key="1">
    <source>
        <dbReference type="EMBL" id="MFH4979893.1"/>
    </source>
</evidence>
<dbReference type="Proteomes" id="UP001608902">
    <property type="component" value="Unassembled WGS sequence"/>
</dbReference>
<dbReference type="InterPro" id="IPR039694">
    <property type="entry name" value="WDR11"/>
</dbReference>
<dbReference type="PANTHER" id="PTHR14593">
    <property type="entry name" value="WD REPEAT-CONTAINING PROTEIN 11"/>
    <property type="match status" value="1"/>
</dbReference>